<dbReference type="InterPro" id="IPR036093">
    <property type="entry name" value="NAC_dom_sf"/>
</dbReference>
<dbReference type="GO" id="GO:0003677">
    <property type="term" value="F:DNA binding"/>
    <property type="evidence" value="ECO:0007669"/>
    <property type="project" value="UniProtKB-KW"/>
</dbReference>
<evidence type="ECO:0000313" key="7">
    <source>
        <dbReference type="EMBL" id="RXI07584.1"/>
    </source>
</evidence>
<dbReference type="Proteomes" id="UP000290289">
    <property type="component" value="Chromosome 1"/>
</dbReference>
<feature type="region of interest" description="Disordered" evidence="5">
    <location>
        <begin position="1"/>
        <end position="21"/>
    </location>
</feature>
<dbReference type="Pfam" id="PF02365">
    <property type="entry name" value="NAM"/>
    <property type="match status" value="3"/>
</dbReference>
<name>A0A498KME3_MALDO</name>
<gene>
    <name evidence="7" type="ORF">DVH24_005357</name>
</gene>
<evidence type="ECO:0000256" key="4">
    <source>
        <dbReference type="ARBA" id="ARBA00023242"/>
    </source>
</evidence>
<dbReference type="AlphaFoldDB" id="A0A498KME3"/>
<evidence type="ECO:0000256" key="2">
    <source>
        <dbReference type="ARBA" id="ARBA00023125"/>
    </source>
</evidence>
<protein>
    <recommendedName>
        <fullName evidence="6">NAC domain-containing protein</fullName>
    </recommendedName>
</protein>
<feature type="domain" description="NAC" evidence="6">
    <location>
        <begin position="17"/>
        <end position="168"/>
    </location>
</feature>
<sequence length="769" mass="88572">MGTLGSNRKRRGGGASDPVGFRFHPTPDELVDHYLKLKKQDKDFKCDHIAEFDVCNFDPWDLAARIPSDDMVWYFFSRKDYKYINSNRSNRTTPGGHWKITGKERAIKARRSKALIGKKKTLTFYRRCQPKPKKTDWVMHEFYLIDSEAISNPKLHQKDFVLCRMKKNSDMEDTSIGEVELGSYSVSNVEHYAAAVVTPEVRMRTVSSLNIFLMDVDLLKLNASLFHALHSQDYSSSTFLSSGYIELGDIPHGNDNIDDCNAMQSPFGYNNYSYPDKNDISTCDEGEPPDFTMSDFENEVPDHMSQEVCPPREENLELFFYPPEPEDYTLEPLMNLTVGNVLHDNNYIACNEFRSSSITTEGGDAVHANVILRPSVRFNPTDELLVSYYLRSKIQGTDSLFRHTIPEIDVCKYEPCDLPAFFPEDHEKEWFFFSRPDYKYINSTRCNRATDQGFYKITGKEREIRAEESKAVIGKKRTLTFYEGRVPKAKKTDWVVHEYYLTEIEVGSRRTKQMDFVLWRLKNKSASYKKPKDDPIHGELADSGANSEDDQAAVMRVNVSRLPGFGFSPTDELLVSYYLKNKIEGTDSHFRHVIPEIDVCKYEPCDIPAFFPEVHGKEWFFFSRLDYKYNGTRCNRATGQGFYKITGMDRKIRAEESKAVIGKKRILTFYEGRLPKSKKTNWVVHEYNLTETKVSSKPTKQMNFVLWRLKNMSASYKKPKGDPIHGELADTGATSEDYQAAVSDVIAEPVQIPMDSLFAYEKIKALYQI</sequence>
<dbReference type="EMBL" id="RDQH01000327">
    <property type="protein sequence ID" value="RXI07584.1"/>
    <property type="molecule type" value="Genomic_DNA"/>
</dbReference>
<reference evidence="7 8" key="1">
    <citation type="submission" date="2018-10" db="EMBL/GenBank/DDBJ databases">
        <title>A high-quality apple genome assembly.</title>
        <authorList>
            <person name="Hu J."/>
        </authorList>
    </citation>
    <scope>NUCLEOTIDE SEQUENCE [LARGE SCALE GENOMIC DNA]</scope>
    <source>
        <strain evidence="8">cv. HFTH1</strain>
        <tissue evidence="7">Young leaf</tissue>
    </source>
</reference>
<evidence type="ECO:0000256" key="5">
    <source>
        <dbReference type="SAM" id="MobiDB-lite"/>
    </source>
</evidence>
<comment type="caution">
    <text evidence="7">The sequence shown here is derived from an EMBL/GenBank/DDBJ whole genome shotgun (WGS) entry which is preliminary data.</text>
</comment>
<organism evidence="7 8">
    <name type="scientific">Malus domestica</name>
    <name type="common">Apple</name>
    <name type="synonym">Pyrus malus</name>
    <dbReference type="NCBI Taxonomy" id="3750"/>
    <lineage>
        <taxon>Eukaryota</taxon>
        <taxon>Viridiplantae</taxon>
        <taxon>Streptophyta</taxon>
        <taxon>Embryophyta</taxon>
        <taxon>Tracheophyta</taxon>
        <taxon>Spermatophyta</taxon>
        <taxon>Magnoliopsida</taxon>
        <taxon>eudicotyledons</taxon>
        <taxon>Gunneridae</taxon>
        <taxon>Pentapetalae</taxon>
        <taxon>rosids</taxon>
        <taxon>fabids</taxon>
        <taxon>Rosales</taxon>
        <taxon>Rosaceae</taxon>
        <taxon>Amygdaloideae</taxon>
        <taxon>Maleae</taxon>
        <taxon>Malus</taxon>
    </lineage>
</organism>
<keyword evidence="8" id="KW-1185">Reference proteome</keyword>
<keyword evidence="1" id="KW-0805">Transcription regulation</keyword>
<proteinExistence type="predicted"/>
<evidence type="ECO:0000256" key="3">
    <source>
        <dbReference type="ARBA" id="ARBA00023163"/>
    </source>
</evidence>
<dbReference type="PROSITE" id="PS51005">
    <property type="entry name" value="NAC"/>
    <property type="match status" value="3"/>
</dbReference>
<evidence type="ECO:0000313" key="8">
    <source>
        <dbReference type="Proteomes" id="UP000290289"/>
    </source>
</evidence>
<dbReference type="InterPro" id="IPR003441">
    <property type="entry name" value="NAC-dom"/>
</dbReference>
<dbReference type="PANTHER" id="PTHR31744">
    <property type="entry name" value="PROTEIN CUP-SHAPED COTYLEDON 2-RELATED"/>
    <property type="match status" value="1"/>
</dbReference>
<accession>A0A498KME3</accession>
<keyword evidence="3" id="KW-0804">Transcription</keyword>
<keyword evidence="4" id="KW-0539">Nucleus</keyword>
<feature type="domain" description="NAC" evidence="6">
    <location>
        <begin position="372"/>
        <end position="524"/>
    </location>
</feature>
<keyword evidence="2" id="KW-0238">DNA-binding</keyword>
<evidence type="ECO:0000259" key="6">
    <source>
        <dbReference type="PROSITE" id="PS51005"/>
    </source>
</evidence>
<dbReference type="PANTHER" id="PTHR31744:SF210">
    <property type="entry name" value="NAC DOMAIN-CONTAINING PROTEIN 86-LIKE"/>
    <property type="match status" value="1"/>
</dbReference>
<dbReference type="STRING" id="3750.A0A498KME3"/>
<feature type="domain" description="NAC" evidence="6">
    <location>
        <begin position="561"/>
        <end position="712"/>
    </location>
</feature>
<dbReference type="Gene3D" id="2.170.150.80">
    <property type="entry name" value="NAC domain"/>
    <property type="match status" value="3"/>
</dbReference>
<dbReference type="GO" id="GO:0006355">
    <property type="term" value="P:regulation of DNA-templated transcription"/>
    <property type="evidence" value="ECO:0007669"/>
    <property type="project" value="InterPro"/>
</dbReference>
<dbReference type="SUPFAM" id="SSF101941">
    <property type="entry name" value="NAC domain"/>
    <property type="match status" value="3"/>
</dbReference>
<evidence type="ECO:0000256" key="1">
    <source>
        <dbReference type="ARBA" id="ARBA00023015"/>
    </source>
</evidence>